<sequence>MWLSIELKGEQMTTSENWQLSVHDGRHSYKIGVYTHGHAQAARLTEEQLKQIEQFRKSHVPPHNILRFLQEQNISCAVRVWTSQVLYFGVETTNRAESEHSVLKLWLSICHGDLDTVFLNIDSIIESQIADVKSSLEFSKLKEKKIGKSSESGSGSGSCFGSRSGLDSCGRGRPPQVPWGKGLGRSSGRSSLSSVIDHLPLPHSRTSMHSPVLCIRSLRTGRM</sequence>
<organism evidence="1 2">
    <name type="scientific">Catharanthus roseus</name>
    <name type="common">Madagascar periwinkle</name>
    <name type="synonym">Vinca rosea</name>
    <dbReference type="NCBI Taxonomy" id="4058"/>
    <lineage>
        <taxon>Eukaryota</taxon>
        <taxon>Viridiplantae</taxon>
        <taxon>Streptophyta</taxon>
        <taxon>Embryophyta</taxon>
        <taxon>Tracheophyta</taxon>
        <taxon>Spermatophyta</taxon>
        <taxon>Magnoliopsida</taxon>
        <taxon>eudicotyledons</taxon>
        <taxon>Gunneridae</taxon>
        <taxon>Pentapetalae</taxon>
        <taxon>asterids</taxon>
        <taxon>lamiids</taxon>
        <taxon>Gentianales</taxon>
        <taxon>Apocynaceae</taxon>
        <taxon>Rauvolfioideae</taxon>
        <taxon>Vinceae</taxon>
        <taxon>Catharanthinae</taxon>
        <taxon>Catharanthus</taxon>
    </lineage>
</organism>
<protein>
    <submittedName>
        <fullName evidence="1">Uncharacterized protein</fullName>
    </submittedName>
</protein>
<keyword evidence="2" id="KW-1185">Reference proteome</keyword>
<comment type="caution">
    <text evidence="1">The sequence shown here is derived from an EMBL/GenBank/DDBJ whole genome shotgun (WGS) entry which is preliminary data.</text>
</comment>
<name>A0ACC0CF50_CATRO</name>
<reference evidence="2" key="1">
    <citation type="journal article" date="2023" name="Nat. Plants">
        <title>Single-cell RNA sequencing provides a high-resolution roadmap for understanding the multicellular compartmentation of specialized metabolism.</title>
        <authorList>
            <person name="Sun S."/>
            <person name="Shen X."/>
            <person name="Li Y."/>
            <person name="Li Y."/>
            <person name="Wang S."/>
            <person name="Li R."/>
            <person name="Zhang H."/>
            <person name="Shen G."/>
            <person name="Guo B."/>
            <person name="Wei J."/>
            <person name="Xu J."/>
            <person name="St-Pierre B."/>
            <person name="Chen S."/>
            <person name="Sun C."/>
        </authorList>
    </citation>
    <scope>NUCLEOTIDE SEQUENCE [LARGE SCALE GENOMIC DNA]</scope>
</reference>
<evidence type="ECO:0000313" key="2">
    <source>
        <dbReference type="Proteomes" id="UP001060085"/>
    </source>
</evidence>
<proteinExistence type="predicted"/>
<gene>
    <name evidence="1" type="ORF">M9H77_04609</name>
</gene>
<dbReference type="EMBL" id="CM044701">
    <property type="protein sequence ID" value="KAI5683381.1"/>
    <property type="molecule type" value="Genomic_DNA"/>
</dbReference>
<evidence type="ECO:0000313" key="1">
    <source>
        <dbReference type="EMBL" id="KAI5683381.1"/>
    </source>
</evidence>
<accession>A0ACC0CF50</accession>
<dbReference type="Proteomes" id="UP001060085">
    <property type="component" value="Linkage Group LG01"/>
</dbReference>